<dbReference type="PANTHER" id="PTHR43129:SF1">
    <property type="entry name" value="FOSMIDOMYCIN RESISTANCE PROTEIN"/>
    <property type="match status" value="1"/>
</dbReference>
<evidence type="ECO:0000259" key="7">
    <source>
        <dbReference type="PROSITE" id="PS50850"/>
    </source>
</evidence>
<dbReference type="InterPro" id="IPR036259">
    <property type="entry name" value="MFS_trans_sf"/>
</dbReference>
<feature type="transmembrane region" description="Helical" evidence="6">
    <location>
        <begin position="125"/>
        <end position="145"/>
    </location>
</feature>
<evidence type="ECO:0000256" key="5">
    <source>
        <dbReference type="SAM" id="MobiDB-lite"/>
    </source>
</evidence>
<gene>
    <name evidence="8" type="ORF">SAMN05216223_104314</name>
</gene>
<feature type="compositionally biased region" description="Low complexity" evidence="5">
    <location>
        <begin position="1"/>
        <end position="14"/>
    </location>
</feature>
<evidence type="ECO:0000313" key="8">
    <source>
        <dbReference type="EMBL" id="SEG31422.1"/>
    </source>
</evidence>
<reference evidence="8 9" key="1">
    <citation type="submission" date="2016-10" db="EMBL/GenBank/DDBJ databases">
        <authorList>
            <person name="de Groot N.N."/>
        </authorList>
    </citation>
    <scope>NUCLEOTIDE SEQUENCE [LARGE SCALE GENOMIC DNA]</scope>
    <source>
        <strain evidence="8 9">CGMCC 4.2023</strain>
    </source>
</reference>
<keyword evidence="9" id="KW-1185">Reference proteome</keyword>
<dbReference type="InterPro" id="IPR011701">
    <property type="entry name" value="MFS"/>
</dbReference>
<dbReference type="RefSeq" id="WP_103885589.1">
    <property type="nucleotide sequence ID" value="NZ_FNVU01000004.1"/>
</dbReference>
<evidence type="ECO:0000256" key="4">
    <source>
        <dbReference type="ARBA" id="ARBA00023136"/>
    </source>
</evidence>
<dbReference type="GO" id="GO:0005886">
    <property type="term" value="C:plasma membrane"/>
    <property type="evidence" value="ECO:0007669"/>
    <property type="project" value="UniProtKB-SubCell"/>
</dbReference>
<dbReference type="PROSITE" id="PS50850">
    <property type="entry name" value="MFS"/>
    <property type="match status" value="1"/>
</dbReference>
<dbReference type="GO" id="GO:0022857">
    <property type="term" value="F:transmembrane transporter activity"/>
    <property type="evidence" value="ECO:0007669"/>
    <property type="project" value="InterPro"/>
</dbReference>
<evidence type="ECO:0000256" key="6">
    <source>
        <dbReference type="SAM" id="Phobius"/>
    </source>
</evidence>
<dbReference type="Proteomes" id="UP000236754">
    <property type="component" value="Unassembled WGS sequence"/>
</dbReference>
<feature type="transmembrane region" description="Helical" evidence="6">
    <location>
        <begin position="320"/>
        <end position="340"/>
    </location>
</feature>
<dbReference type="InterPro" id="IPR020846">
    <property type="entry name" value="MFS_dom"/>
</dbReference>
<keyword evidence="3 6" id="KW-1133">Transmembrane helix</keyword>
<accession>A0A1H5Z569</accession>
<keyword evidence="4 6" id="KW-0472">Membrane</keyword>
<dbReference type="AlphaFoldDB" id="A0A1H5Z569"/>
<feature type="transmembrane region" description="Helical" evidence="6">
    <location>
        <begin position="226"/>
        <end position="244"/>
    </location>
</feature>
<organism evidence="8 9">
    <name type="scientific">Actinacidiphila yanglinensis</name>
    <dbReference type="NCBI Taxonomy" id="310779"/>
    <lineage>
        <taxon>Bacteria</taxon>
        <taxon>Bacillati</taxon>
        <taxon>Actinomycetota</taxon>
        <taxon>Actinomycetes</taxon>
        <taxon>Kitasatosporales</taxon>
        <taxon>Streptomycetaceae</taxon>
        <taxon>Actinacidiphila</taxon>
    </lineage>
</organism>
<dbReference type="SUPFAM" id="SSF103473">
    <property type="entry name" value="MFS general substrate transporter"/>
    <property type="match status" value="1"/>
</dbReference>
<sequence length="410" mass="41782">MTQFADPAAPRPGSSGPPDPPEPPESQPTPARSTWRRMRVWGIAHAVDDLYQGLVPASVPYFVLDRHYGYVAASGLTLAATLGSAVPQPFIGLAVDRMRLDWLAAAGVALAGLGLGLSGIVPSYAAVWCLILLSGLGIAMFHPAAGKSAREDAGDSAAAMSVFAAGGSVGFFLAPVLATPALIAWGVGATALFVPPAVLTAFVLLRHRRRQAVPGARAVRDGTDRWGPFAVLTGVEVVRSVAFFGVNTFIELYWIRHLHASRGLAGAALTGFLAGGVGGTLLGGRIADRIGMVRTVQIGGALALPMLAGLLLTPGAVAPLLFAVLTGACLNLPFAVLVKLGQDYLPTRPGTAAGVTLGLGVSVGGLLSPVLGLIASAHGPRGALASLLVIPPLALALGLLLPEPSPHRPG</sequence>
<feature type="region of interest" description="Disordered" evidence="5">
    <location>
        <begin position="1"/>
        <end position="32"/>
    </location>
</feature>
<feature type="transmembrane region" description="Helical" evidence="6">
    <location>
        <begin position="68"/>
        <end position="88"/>
    </location>
</feature>
<feature type="transmembrane region" description="Helical" evidence="6">
    <location>
        <begin position="100"/>
        <end position="119"/>
    </location>
</feature>
<proteinExistence type="predicted"/>
<dbReference type="EMBL" id="FNVU01000004">
    <property type="protein sequence ID" value="SEG31422.1"/>
    <property type="molecule type" value="Genomic_DNA"/>
</dbReference>
<feature type="transmembrane region" description="Helical" evidence="6">
    <location>
        <begin position="383"/>
        <end position="401"/>
    </location>
</feature>
<evidence type="ECO:0000256" key="3">
    <source>
        <dbReference type="ARBA" id="ARBA00022989"/>
    </source>
</evidence>
<evidence type="ECO:0000313" key="9">
    <source>
        <dbReference type="Proteomes" id="UP000236754"/>
    </source>
</evidence>
<feature type="transmembrane region" description="Helical" evidence="6">
    <location>
        <begin position="157"/>
        <end position="177"/>
    </location>
</feature>
<evidence type="ECO:0000256" key="2">
    <source>
        <dbReference type="ARBA" id="ARBA00022692"/>
    </source>
</evidence>
<protein>
    <submittedName>
        <fullName evidence="8">MFS transporter, FSR family, fosmidomycin resistance protein</fullName>
    </submittedName>
</protein>
<comment type="subcellular location">
    <subcellularLocation>
        <location evidence="1">Cell membrane</location>
        <topology evidence="1">Multi-pass membrane protein</topology>
    </subcellularLocation>
</comment>
<feature type="transmembrane region" description="Helical" evidence="6">
    <location>
        <begin position="183"/>
        <end position="205"/>
    </location>
</feature>
<dbReference type="CDD" id="cd17478">
    <property type="entry name" value="MFS_FsR"/>
    <property type="match status" value="1"/>
</dbReference>
<dbReference type="OrthoDB" id="9770492at2"/>
<feature type="domain" description="Major facilitator superfamily (MFS) profile" evidence="7">
    <location>
        <begin position="228"/>
        <end position="410"/>
    </location>
</feature>
<evidence type="ECO:0000256" key="1">
    <source>
        <dbReference type="ARBA" id="ARBA00004651"/>
    </source>
</evidence>
<dbReference type="Gene3D" id="1.20.1250.20">
    <property type="entry name" value="MFS general substrate transporter like domains"/>
    <property type="match status" value="2"/>
</dbReference>
<feature type="transmembrane region" description="Helical" evidence="6">
    <location>
        <begin position="352"/>
        <end position="377"/>
    </location>
</feature>
<feature type="compositionally biased region" description="Pro residues" evidence="5">
    <location>
        <begin position="15"/>
        <end position="27"/>
    </location>
</feature>
<name>A0A1H5Z569_9ACTN</name>
<dbReference type="Pfam" id="PF07690">
    <property type="entry name" value="MFS_1"/>
    <property type="match status" value="1"/>
</dbReference>
<feature type="transmembrane region" description="Helical" evidence="6">
    <location>
        <begin position="264"/>
        <end position="284"/>
    </location>
</feature>
<dbReference type="PANTHER" id="PTHR43129">
    <property type="entry name" value="FOSMIDOMYCIN RESISTANCE PROTEIN"/>
    <property type="match status" value="1"/>
</dbReference>
<keyword evidence="2 6" id="KW-0812">Transmembrane</keyword>